<comment type="subcellular location">
    <subcellularLocation>
        <location evidence="1">Secreted</location>
    </subcellularLocation>
</comment>
<evidence type="ECO:0000259" key="6">
    <source>
        <dbReference type="Pfam" id="PF00149"/>
    </source>
</evidence>
<evidence type="ECO:0000313" key="7">
    <source>
        <dbReference type="EMBL" id="MCW1883677.1"/>
    </source>
</evidence>
<evidence type="ECO:0000256" key="5">
    <source>
        <dbReference type="SAM" id="SignalP"/>
    </source>
</evidence>
<keyword evidence="2" id="KW-0964">Secreted</keyword>
<protein>
    <submittedName>
        <fullName evidence="7">Metallophosphoesterase</fullName>
    </submittedName>
</protein>
<dbReference type="Pfam" id="PF18884">
    <property type="entry name" value="TSP3_bac"/>
    <property type="match status" value="2"/>
</dbReference>
<dbReference type="InterPro" id="IPR029052">
    <property type="entry name" value="Metallo-depent_PP-like"/>
</dbReference>
<dbReference type="PANTHER" id="PTHR43143:SF5">
    <property type="entry name" value="SECRETED PROTEIN"/>
    <property type="match status" value="1"/>
</dbReference>
<organism evidence="7 8">
    <name type="scientific">Luteolibacter flavescens</name>
    <dbReference type="NCBI Taxonomy" id="1859460"/>
    <lineage>
        <taxon>Bacteria</taxon>
        <taxon>Pseudomonadati</taxon>
        <taxon>Verrucomicrobiota</taxon>
        <taxon>Verrucomicrobiia</taxon>
        <taxon>Verrucomicrobiales</taxon>
        <taxon>Verrucomicrobiaceae</taxon>
        <taxon>Luteolibacter</taxon>
    </lineage>
</organism>
<keyword evidence="8" id="KW-1185">Reference proteome</keyword>
<dbReference type="InterPro" id="IPR059100">
    <property type="entry name" value="TSP3_bac"/>
</dbReference>
<evidence type="ECO:0000256" key="3">
    <source>
        <dbReference type="ARBA" id="ARBA00022729"/>
    </source>
</evidence>
<dbReference type="RefSeq" id="WP_264499636.1">
    <property type="nucleotide sequence ID" value="NZ_JAPDDS010000001.1"/>
</dbReference>
<dbReference type="InterPro" id="IPR028974">
    <property type="entry name" value="TSP_type-3_rpt"/>
</dbReference>
<sequence length="930" mass="101379">MKPHYLLLSAAVLPVATLSAAERILVDFGLANETTSSPDIFAQHWNNIAGVGIQANNSIVNDRGNPTGITVAVTDAFAATSSNSLGGETIYVPTATGDFSYVNKTTNTTAKILVSGLSAERVYDFKFFVSSNRPATQVFKTDYTVVGATSATTSLEAIANRDKVASVSGMVPNQDGQIEITLAAAQTSNEFGGIGILEIVGRDASEPVAADPQQINWANAGQTPNPAAEPNPANPDGLTAYVWETADGFSGHVGAAESLRRAGFHVMPLPLDRPPFEFSDNPADDVDLIVFGSFISQDPRYATYIDTYGDVLDDYVDRCGYLVQLSQADQTEAEPKFLPDTQNAIRVDNDFTEAFILSPTHPMIQGFPTNAAGKVFYTQPHITPHLDDVIWEAFSSFAGFEVILAGDARARFPGLMEGAYGQGQLLLAAMAPDKIINASSGALQADPAYSQFNEAFFENLYTHTRKVRDREAPPIKVTPQPGDSEIAEGAWTIALLPDTQIYSQNRPGVFSAQTAWLRDNADRYNIRMTLHLGDIVNVNSQPEWKAAREAMAILDGHIPYAFVPGNHDHGPSGNASTRDTFLNDYFLFDDYSARPNFGGAMIEGEMDNSYHFFQAGGYDWIVMCLEWGPRNSTIEWADSIMSQHPDKKAILVTHAYMNNNDLRYNHTDTANPQAYNPHAYSTPGGVNDGEELWQKLVKKHNFVLTVNGHVLGDGTGFRTDANDAGQNVHQMLANYQFLAPLGGNGYLRLLVVNPDGTVEVKSYSPIYNDFRSEADQAFEFDFEWYDPADVNDNGIPDYFDPELDSDGDGINNREEFVTLRSNPFSTDSDGDGIPDAIEKQIGTKPAVSNKPVADAILQNAGLFGYFTPAQLIDVNMGQFLIEPEGGVFKLRLQLETTSQLGTVPFAPSGEPVEWTVPATGDKAFMRVRGE</sequence>
<feature type="chain" id="PRO_5045209278" evidence="5">
    <location>
        <begin position="21"/>
        <end position="930"/>
    </location>
</feature>
<dbReference type="Pfam" id="PF00149">
    <property type="entry name" value="Metallophos"/>
    <property type="match status" value="1"/>
</dbReference>
<comment type="caution">
    <text evidence="7">The sequence shown here is derived from an EMBL/GenBank/DDBJ whole genome shotgun (WGS) entry which is preliminary data.</text>
</comment>
<dbReference type="InterPro" id="IPR051918">
    <property type="entry name" value="STPP_CPPED1"/>
</dbReference>
<evidence type="ECO:0000313" key="8">
    <source>
        <dbReference type="Proteomes" id="UP001207930"/>
    </source>
</evidence>
<dbReference type="SUPFAM" id="SSF56300">
    <property type="entry name" value="Metallo-dependent phosphatases"/>
    <property type="match status" value="1"/>
</dbReference>
<dbReference type="PANTHER" id="PTHR43143">
    <property type="entry name" value="METALLOPHOSPHOESTERASE, CALCINEURIN SUPERFAMILY"/>
    <property type="match status" value="1"/>
</dbReference>
<reference evidence="7 8" key="1">
    <citation type="submission" date="2022-10" db="EMBL/GenBank/DDBJ databases">
        <title>Luteolibacter flavescens strain MCCC 1K03193, whole genome shotgun sequencing project.</title>
        <authorList>
            <person name="Zhao G."/>
            <person name="Shen L."/>
        </authorList>
    </citation>
    <scope>NUCLEOTIDE SEQUENCE [LARGE SCALE GENOMIC DNA]</scope>
    <source>
        <strain evidence="7 8">MCCC 1K03193</strain>
    </source>
</reference>
<feature type="domain" description="Calcineurin-like phosphoesterase" evidence="6">
    <location>
        <begin position="493"/>
        <end position="710"/>
    </location>
</feature>
<name>A0ABT3FJE1_9BACT</name>
<dbReference type="Gene3D" id="4.10.1080.10">
    <property type="entry name" value="TSP type-3 repeat"/>
    <property type="match status" value="1"/>
</dbReference>
<dbReference type="InterPro" id="IPR004843">
    <property type="entry name" value="Calcineurin-like_PHP"/>
</dbReference>
<evidence type="ECO:0000256" key="1">
    <source>
        <dbReference type="ARBA" id="ARBA00004613"/>
    </source>
</evidence>
<evidence type="ECO:0000256" key="4">
    <source>
        <dbReference type="ARBA" id="ARBA00022837"/>
    </source>
</evidence>
<dbReference type="Gene3D" id="3.60.21.10">
    <property type="match status" value="1"/>
</dbReference>
<evidence type="ECO:0000256" key="2">
    <source>
        <dbReference type="ARBA" id="ARBA00022525"/>
    </source>
</evidence>
<dbReference type="SUPFAM" id="SSF103647">
    <property type="entry name" value="TSP type-3 repeat"/>
    <property type="match status" value="1"/>
</dbReference>
<accession>A0ABT3FJE1</accession>
<proteinExistence type="predicted"/>
<feature type="signal peptide" evidence="5">
    <location>
        <begin position="1"/>
        <end position="20"/>
    </location>
</feature>
<keyword evidence="3 5" id="KW-0732">Signal</keyword>
<dbReference type="Proteomes" id="UP001207930">
    <property type="component" value="Unassembled WGS sequence"/>
</dbReference>
<gene>
    <name evidence="7" type="ORF">OKA04_02990</name>
</gene>
<dbReference type="EMBL" id="JAPDDS010000001">
    <property type="protein sequence ID" value="MCW1883677.1"/>
    <property type="molecule type" value="Genomic_DNA"/>
</dbReference>
<keyword evidence="4" id="KW-0106">Calcium</keyword>